<dbReference type="InterPro" id="IPR013083">
    <property type="entry name" value="Znf_RING/FYVE/PHD"/>
</dbReference>
<feature type="compositionally biased region" description="Basic and acidic residues" evidence="9">
    <location>
        <begin position="931"/>
        <end position="945"/>
    </location>
</feature>
<feature type="compositionally biased region" description="Basic and acidic residues" evidence="9">
    <location>
        <begin position="802"/>
        <end position="814"/>
    </location>
</feature>
<dbReference type="Pfam" id="PF01363">
    <property type="entry name" value="FYVE"/>
    <property type="match status" value="1"/>
</dbReference>
<feature type="compositionally biased region" description="Basic and acidic residues" evidence="9">
    <location>
        <begin position="695"/>
        <end position="713"/>
    </location>
</feature>
<dbReference type="PANTHER" id="PTHR39490:SF8">
    <property type="entry name" value="ZINC FINGER FYVE DOMAIN-CONTAINING PROTEIN 21"/>
    <property type="match status" value="1"/>
</dbReference>
<feature type="compositionally biased region" description="Basic and acidic residues" evidence="9">
    <location>
        <begin position="571"/>
        <end position="583"/>
    </location>
</feature>
<reference evidence="13" key="1">
    <citation type="submission" date="2019-03" db="EMBL/GenBank/DDBJ databases">
        <title>Long read genome sequence of the mycoparasitic Pythium oligandrum ATCC 38472 isolated from sugarbeet rhizosphere.</title>
        <authorList>
            <person name="Gaulin E."/>
        </authorList>
    </citation>
    <scope>NUCLEOTIDE SEQUENCE</scope>
    <source>
        <strain evidence="13">ATCC 38472_TT</strain>
    </source>
</reference>
<dbReference type="PANTHER" id="PTHR39490">
    <property type="entry name" value="ARRESTIN DOMAIN-CONTAINING PROTEIN D"/>
    <property type="match status" value="1"/>
</dbReference>
<dbReference type="InterPro" id="IPR011011">
    <property type="entry name" value="Znf_FYVE_PHD"/>
</dbReference>
<feature type="compositionally biased region" description="Polar residues" evidence="9">
    <location>
        <begin position="755"/>
        <end position="772"/>
    </location>
</feature>
<evidence type="ECO:0000256" key="8">
    <source>
        <dbReference type="PROSITE-ProRule" id="PRU00175"/>
    </source>
</evidence>
<feature type="compositionally biased region" description="Basic and acidic residues" evidence="9">
    <location>
        <begin position="260"/>
        <end position="271"/>
    </location>
</feature>
<evidence type="ECO:0000259" key="11">
    <source>
        <dbReference type="PROSITE" id="PS50089"/>
    </source>
</evidence>
<evidence type="ECO:0000256" key="5">
    <source>
        <dbReference type="ARBA" id="ARBA00022833"/>
    </source>
</evidence>
<evidence type="ECO:0008006" key="15">
    <source>
        <dbReference type="Google" id="ProtNLM"/>
    </source>
</evidence>
<feature type="region of interest" description="Disordered" evidence="9">
    <location>
        <begin position="1434"/>
        <end position="1567"/>
    </location>
</feature>
<organism evidence="13 14">
    <name type="scientific">Pythium oligandrum</name>
    <name type="common">Mycoparasitic fungus</name>
    <dbReference type="NCBI Taxonomy" id="41045"/>
    <lineage>
        <taxon>Eukaryota</taxon>
        <taxon>Sar</taxon>
        <taxon>Stramenopiles</taxon>
        <taxon>Oomycota</taxon>
        <taxon>Peronosporomycetes</taxon>
        <taxon>Pythiales</taxon>
        <taxon>Pythiaceae</taxon>
        <taxon>Pythium</taxon>
    </lineage>
</organism>
<dbReference type="Gene3D" id="3.30.40.10">
    <property type="entry name" value="Zinc/RING finger domain, C3HC4 (zinc finger)"/>
    <property type="match status" value="1"/>
</dbReference>
<keyword evidence="4 8" id="KW-0863">Zinc-finger</keyword>
<dbReference type="PROSITE" id="PS50178">
    <property type="entry name" value="ZF_FYVE"/>
    <property type="match status" value="1"/>
</dbReference>
<feature type="domain" description="FYVE-type" evidence="12">
    <location>
        <begin position="54"/>
        <end position="111"/>
    </location>
</feature>
<feature type="compositionally biased region" description="Basic residues" evidence="9">
    <location>
        <begin position="920"/>
        <end position="930"/>
    </location>
</feature>
<dbReference type="PROSITE" id="PS50089">
    <property type="entry name" value="ZF_RING_2"/>
    <property type="match status" value="1"/>
</dbReference>
<feature type="compositionally biased region" description="Low complexity" evidence="9">
    <location>
        <begin position="1522"/>
        <end position="1544"/>
    </location>
</feature>
<keyword evidence="2 10" id="KW-0812">Transmembrane</keyword>
<comment type="subcellular location">
    <subcellularLocation>
        <location evidence="1">Membrane</location>
    </subcellularLocation>
</comment>
<feature type="region of interest" description="Disordered" evidence="9">
    <location>
        <begin position="1288"/>
        <end position="1332"/>
    </location>
</feature>
<feature type="domain" description="RING-type" evidence="11">
    <location>
        <begin position="60"/>
        <end position="107"/>
    </location>
</feature>
<dbReference type="InterPro" id="IPR001841">
    <property type="entry name" value="Znf_RING"/>
</dbReference>
<feature type="compositionally biased region" description="Polar residues" evidence="9">
    <location>
        <begin position="851"/>
        <end position="869"/>
    </location>
</feature>
<comment type="caution">
    <text evidence="13">The sequence shown here is derived from an EMBL/GenBank/DDBJ whole genome shotgun (WGS) entry which is preliminary data.</text>
</comment>
<dbReference type="InterPro" id="IPR000306">
    <property type="entry name" value="Znf_FYVE"/>
</dbReference>
<feature type="compositionally biased region" description="Basic residues" evidence="9">
    <location>
        <begin position="978"/>
        <end position="993"/>
    </location>
</feature>
<feature type="region of interest" description="Disordered" evidence="9">
    <location>
        <begin position="789"/>
        <end position="822"/>
    </location>
</feature>
<name>A0A8K1C4K1_PYTOL</name>
<protein>
    <recommendedName>
        <fullName evidence="15">FYVE-type domain-containing protein</fullName>
    </recommendedName>
</protein>
<feature type="transmembrane region" description="Helical" evidence="10">
    <location>
        <begin position="1683"/>
        <end position="1701"/>
    </location>
</feature>
<feature type="region of interest" description="Disordered" evidence="9">
    <location>
        <begin position="252"/>
        <end position="422"/>
    </location>
</feature>
<evidence type="ECO:0000259" key="12">
    <source>
        <dbReference type="PROSITE" id="PS50178"/>
    </source>
</evidence>
<keyword evidence="7 10" id="KW-0472">Membrane</keyword>
<dbReference type="SMART" id="SM00064">
    <property type="entry name" value="FYVE"/>
    <property type="match status" value="1"/>
</dbReference>
<evidence type="ECO:0000256" key="1">
    <source>
        <dbReference type="ARBA" id="ARBA00004370"/>
    </source>
</evidence>
<dbReference type="CDD" id="cd00065">
    <property type="entry name" value="FYVE_like_SF"/>
    <property type="match status" value="1"/>
</dbReference>
<feature type="region of interest" description="Disordered" evidence="9">
    <location>
        <begin position="121"/>
        <end position="225"/>
    </location>
</feature>
<feature type="region of interest" description="Disordered" evidence="9">
    <location>
        <begin position="751"/>
        <end position="777"/>
    </location>
</feature>
<evidence type="ECO:0000256" key="4">
    <source>
        <dbReference type="ARBA" id="ARBA00022771"/>
    </source>
</evidence>
<feature type="region of interest" description="Disordered" evidence="9">
    <location>
        <begin position="844"/>
        <end position="1216"/>
    </location>
</feature>
<feature type="compositionally biased region" description="Polar residues" evidence="9">
    <location>
        <begin position="1118"/>
        <end position="1133"/>
    </location>
</feature>
<evidence type="ECO:0000256" key="7">
    <source>
        <dbReference type="ARBA" id="ARBA00023136"/>
    </source>
</evidence>
<evidence type="ECO:0000256" key="6">
    <source>
        <dbReference type="ARBA" id="ARBA00022989"/>
    </source>
</evidence>
<feature type="region of interest" description="Disordered" evidence="9">
    <location>
        <begin position="442"/>
        <end position="461"/>
    </location>
</feature>
<feature type="region of interest" description="Disordered" evidence="9">
    <location>
        <begin position="691"/>
        <end position="727"/>
    </location>
</feature>
<dbReference type="EMBL" id="SPLM01000146">
    <property type="protein sequence ID" value="TMW56007.1"/>
    <property type="molecule type" value="Genomic_DNA"/>
</dbReference>
<dbReference type="InterPro" id="IPR013057">
    <property type="entry name" value="AA_transpt_TM"/>
</dbReference>
<dbReference type="GO" id="GO:0016020">
    <property type="term" value="C:membrane"/>
    <property type="evidence" value="ECO:0007669"/>
    <property type="project" value="UniProtKB-SubCell"/>
</dbReference>
<evidence type="ECO:0000313" key="13">
    <source>
        <dbReference type="EMBL" id="TMW56007.1"/>
    </source>
</evidence>
<dbReference type="SUPFAM" id="SSF57903">
    <property type="entry name" value="FYVE/PHD zinc finger"/>
    <property type="match status" value="1"/>
</dbReference>
<feature type="region of interest" description="Disordered" evidence="9">
    <location>
        <begin position="561"/>
        <end position="611"/>
    </location>
</feature>
<accession>A0A8K1C4K1</accession>
<feature type="compositionally biased region" description="Low complexity" evidence="9">
    <location>
        <begin position="317"/>
        <end position="341"/>
    </location>
</feature>
<evidence type="ECO:0000256" key="2">
    <source>
        <dbReference type="ARBA" id="ARBA00022692"/>
    </source>
</evidence>
<feature type="transmembrane region" description="Helical" evidence="10">
    <location>
        <begin position="1745"/>
        <end position="1768"/>
    </location>
</feature>
<feature type="compositionally biased region" description="Basic and acidic residues" evidence="9">
    <location>
        <begin position="200"/>
        <end position="210"/>
    </location>
</feature>
<keyword evidence="3" id="KW-0479">Metal-binding</keyword>
<evidence type="ECO:0000256" key="9">
    <source>
        <dbReference type="SAM" id="MobiDB-lite"/>
    </source>
</evidence>
<dbReference type="GO" id="GO:0008270">
    <property type="term" value="F:zinc ion binding"/>
    <property type="evidence" value="ECO:0007669"/>
    <property type="project" value="UniProtKB-KW"/>
</dbReference>
<dbReference type="Proteomes" id="UP000794436">
    <property type="component" value="Unassembled WGS sequence"/>
</dbReference>
<evidence type="ECO:0000256" key="10">
    <source>
        <dbReference type="SAM" id="Phobius"/>
    </source>
</evidence>
<feature type="compositionally biased region" description="Low complexity" evidence="9">
    <location>
        <begin position="1455"/>
        <end position="1466"/>
    </location>
</feature>
<feature type="transmembrane region" description="Helical" evidence="10">
    <location>
        <begin position="1713"/>
        <end position="1733"/>
    </location>
</feature>
<keyword evidence="5" id="KW-0862">Zinc</keyword>
<feature type="compositionally biased region" description="Polar residues" evidence="9">
    <location>
        <begin position="216"/>
        <end position="225"/>
    </location>
</feature>
<sequence length="1777" mass="195338">MTYPETPASSVMSYATSGGRWSTASTENAMHSTRSKKHRRRRSQELFEVEWENDGDVSACFVCKNDFSMIKRKHHCRRCGHVICSDCSSFWRFPATHRKHRVCSYCSANLADGRNGQMLGSPASSIAASDMDLPTPDRHRRRDKFRESIIGVFSSENKKKKKKNAGIPPTPSQEASGSRSDAHDPALFNTNDDDTWFVDPVDHGEEDHTASRRSAYDSQQKRASTTMTSMLHAGYARPQKFEQRASLYDAQFGDVNSASMEEHEAPRDSKPPRSAPVSEERQTFSESFRSIFVPRKGRRKSKGKDASSGDQDEHDVSGSNEPSSSSASLGSEEPSSLLPSLKNGPDRPTFYSADIDELVVDDSPGYYESVNEKHKHRRSEPKVASMPRPEPPSMPVVPEETPEPVKPVGSGTTSVIPSTRAENSGLAGALKRLFGMTRNKAADTTKSATKESANPVSNESASLVSDDIVEVSSSVTGNASPDTESIKMLVSQRSIDRRQKFDDLVSDDEIIDSLDGRYTMVDSRRLGEQSENVSAMRHTMGGYMMPSSVGSDSLVRASAIGGVTDARSKKRSEQGSTRERSGTFDELFDSPKAKKRPSSKKKMDLPSRSWTSDVNYHQDVGVNRFDRAPTTKNDEDDFVRTLGLPTTGGMESPTPAKTPWSAVSGFAGRDGATVDSASGATSYAVISAPSSMAESYRETYDQPRSTIMDEFRPKPKPSSKSQERDTIDDYFADFENPTEYVFDTTTGTYVPAKSLASSTRKPERSSYQTSYTEPHEKYSYIQESHDVPLSMSMLSRPEEEEQVLRRDPARRGQQEDVDMDPIDATIVDKISSLEGELQALKQLLRQRVHSPRSSTSARKNNNRSSTSYSADAHIRKQSIFEGSSSDDDSPMLRKMATRKKRPVEATVEHDDDAGTNGVKQSKRKSQRGKSRKDSFADLFEDEKPGKALGGRSYEALFQIGAQSNGQSDESDDSDRKQVSLRRRKEKSRRKQGSSKKFSSSDADRQEAQKEEVSRFGKQKKSPSQRGDPYADTSKGDELLVKPSAKSVPKRRRKDAIDSLFDSDDADDLTKFYEESNPDLDDNSAKNLAREHIATKSTRTVMRADPSEMDDEDGLATPAVTQTTASNGTISSAHIDSDEEFASTLKTLRKGRSSTSLVRRTSSKSESVSSAPAGPSLDVDSDDEFVANLKERKRPSGRSSAGGSTLHESESQKSIAQSDVADGMADLSVEDDIQGSPECHETVDAIAIAQAGVDSVPVIEADISLEARDSAKSEVETITSITHEVEEVAKPATEEGADFDPLALLDEDTRDVSGPRRKSKRRSKTAEPEESSIFAVPTSGVDSWWKASSFASEDASLRDSTLDDPFSSVLGTSDVVDFDVLMGSYGTNDTSRDSELGLFSTGNDEQEETVSFEIKPKKKKKKAVVQDVPVVVEDAVEKEDNGAHEATNAIDPASTELEPAAAPVEEAMTSASTDLVLPEASLVGSGTYDSDWQRMQEEEKERRKKLQMKQRQAQREKLKKQPSNVRSLGKSSSSGRVPSSPTNSHSNKHEKSKDKKRRKKRGEENEEIDFGSQKSRSLLIALSIGISGYLSFLDNVSIDVIQNYDFEQKRGLLAFWLLVPLAALFCVPYQFIVFRHTCEFATHRSSNADTSSKPDVLFRAQKSASQVVVSQDEEKDVECSGSSTFTAIMSLILIIQFSTFFVHDIARAMSLTGGLGGIALCFVIPPICHLKLIPSDRSGSNWCNEVFLPCLSIGVGGILSIACAAINIAQMWTAHEDD</sequence>
<feature type="region of interest" description="Disordered" evidence="9">
    <location>
        <begin position="1"/>
        <end position="40"/>
    </location>
</feature>
<dbReference type="InterPro" id="IPR052113">
    <property type="entry name" value="FYVE-type_Zinc_Finger"/>
</dbReference>
<feature type="transmembrane region" description="Helical" evidence="10">
    <location>
        <begin position="1612"/>
        <end position="1631"/>
    </location>
</feature>
<dbReference type="Pfam" id="PF01490">
    <property type="entry name" value="Aa_trans"/>
    <property type="match status" value="1"/>
</dbReference>
<evidence type="ECO:0000256" key="3">
    <source>
        <dbReference type="ARBA" id="ARBA00022723"/>
    </source>
</evidence>
<keyword evidence="14" id="KW-1185">Reference proteome</keyword>
<feature type="compositionally biased region" description="Polar residues" evidence="9">
    <location>
        <begin position="410"/>
        <end position="422"/>
    </location>
</feature>
<proteinExistence type="predicted"/>
<dbReference type="InterPro" id="IPR017455">
    <property type="entry name" value="Znf_FYVE-rel"/>
</dbReference>
<feature type="compositionally biased region" description="Low complexity" evidence="9">
    <location>
        <begin position="1152"/>
        <end position="1169"/>
    </location>
</feature>
<feature type="compositionally biased region" description="Polar residues" evidence="9">
    <location>
        <begin position="7"/>
        <end position="30"/>
    </location>
</feature>
<keyword evidence="6 10" id="KW-1133">Transmembrane helix</keyword>
<feature type="compositionally biased region" description="Basic and acidic residues" evidence="9">
    <location>
        <begin position="1001"/>
        <end position="1014"/>
    </location>
</feature>
<gene>
    <name evidence="13" type="ORF">Poli38472_008655</name>
</gene>
<feature type="compositionally biased region" description="Basic and acidic residues" evidence="9">
    <location>
        <begin position="1490"/>
        <end position="1500"/>
    </location>
</feature>
<dbReference type="OrthoDB" id="28208at2759"/>
<evidence type="ECO:0000313" key="14">
    <source>
        <dbReference type="Proteomes" id="UP000794436"/>
    </source>
</evidence>